<dbReference type="PANTHER" id="PTHR45458:SF1">
    <property type="entry name" value="SHORT CHAIN DEHYDROGENASE"/>
    <property type="match status" value="1"/>
</dbReference>
<dbReference type="GeneID" id="92178404"/>
<comment type="caution">
    <text evidence="1">The sequence shown here is derived from an EMBL/GenBank/DDBJ whole genome shotgun (WGS) entry which is preliminary data.</text>
</comment>
<dbReference type="Gene3D" id="3.40.50.720">
    <property type="entry name" value="NAD(P)-binding Rossmann-like Domain"/>
    <property type="match status" value="1"/>
</dbReference>
<dbReference type="PANTHER" id="PTHR45458">
    <property type="entry name" value="SHORT-CHAIN DEHYDROGENASE/REDUCTASE SDR"/>
    <property type="match status" value="1"/>
</dbReference>
<name>A0AAW0Z4Z6_9TREE</name>
<dbReference type="Pfam" id="PF00106">
    <property type="entry name" value="adh_short"/>
    <property type="match status" value="1"/>
</dbReference>
<dbReference type="AlphaFoldDB" id="A0AAW0Z4Z6"/>
<sequence length="223" mass="23909">MPTVLITGANRGIGNALLKAYQSQKYTVIAAVRDTSTIKKEDGLIVVKIASDSTTDAKAAAEELKWKYGIDKIDIIIANAAVHLTHAHFKDVDLDTLDTIWKVNVRGPLVLFQAFYTLLGNEGKFIIISSGAGRIGQQHKAGGGSYGQSKAAVNYLVAKLNVEHPDLVVLALNPGWVETDMGTQGAKWAGLEQTPLKVDDTLPGMLKVIAEAKKNTTSGKLID</sequence>
<dbReference type="KEGG" id="kne:92178404"/>
<proteinExistence type="predicted"/>
<dbReference type="SUPFAM" id="SSF51735">
    <property type="entry name" value="NAD(P)-binding Rossmann-fold domains"/>
    <property type="match status" value="1"/>
</dbReference>
<organism evidence="1 2">
    <name type="scientific">Kwoniella newhampshirensis</name>
    <dbReference type="NCBI Taxonomy" id="1651941"/>
    <lineage>
        <taxon>Eukaryota</taxon>
        <taxon>Fungi</taxon>
        <taxon>Dikarya</taxon>
        <taxon>Basidiomycota</taxon>
        <taxon>Agaricomycotina</taxon>
        <taxon>Tremellomycetes</taxon>
        <taxon>Tremellales</taxon>
        <taxon>Cryptococcaceae</taxon>
        <taxon>Kwoniella</taxon>
    </lineage>
</organism>
<dbReference type="RefSeq" id="XP_066805473.1">
    <property type="nucleotide sequence ID" value="XM_066944272.1"/>
</dbReference>
<evidence type="ECO:0000313" key="2">
    <source>
        <dbReference type="Proteomes" id="UP001388673"/>
    </source>
</evidence>
<gene>
    <name evidence="1" type="ORF">IAR55_001145</name>
</gene>
<accession>A0AAW0Z4Z6</accession>
<evidence type="ECO:0008006" key="3">
    <source>
        <dbReference type="Google" id="ProtNLM"/>
    </source>
</evidence>
<reference evidence="1 2" key="1">
    <citation type="journal article" date="2024" name="bioRxiv">
        <title>Comparative genomics of Cryptococcus and Kwoniella reveals pathogenesis evolution and contrasting karyotype dynamics via intercentromeric recombination or chromosome fusion.</title>
        <authorList>
            <person name="Coelho M.A."/>
            <person name="David-Palma M."/>
            <person name="Shea T."/>
            <person name="Bowers K."/>
            <person name="McGinley-Smith S."/>
            <person name="Mohammad A.W."/>
            <person name="Gnirke A."/>
            <person name="Yurkov A.M."/>
            <person name="Nowrousian M."/>
            <person name="Sun S."/>
            <person name="Cuomo C.A."/>
            <person name="Heitman J."/>
        </authorList>
    </citation>
    <scope>NUCLEOTIDE SEQUENCE [LARGE SCALE GENOMIC DNA]</scope>
    <source>
        <strain evidence="1 2">CBS 13917</strain>
    </source>
</reference>
<protein>
    <recommendedName>
        <fullName evidence="3">Cytoplasmic protein</fullName>
    </recommendedName>
</protein>
<dbReference type="InterPro" id="IPR036291">
    <property type="entry name" value="NAD(P)-bd_dom_sf"/>
</dbReference>
<dbReference type="EMBL" id="JBCAWK010000002">
    <property type="protein sequence ID" value="KAK8865994.1"/>
    <property type="molecule type" value="Genomic_DNA"/>
</dbReference>
<dbReference type="GO" id="GO:0016616">
    <property type="term" value="F:oxidoreductase activity, acting on the CH-OH group of donors, NAD or NADP as acceptor"/>
    <property type="evidence" value="ECO:0007669"/>
    <property type="project" value="TreeGrafter"/>
</dbReference>
<dbReference type="PRINTS" id="PR00081">
    <property type="entry name" value="GDHRDH"/>
</dbReference>
<dbReference type="InterPro" id="IPR002347">
    <property type="entry name" value="SDR_fam"/>
</dbReference>
<dbReference type="InterPro" id="IPR052184">
    <property type="entry name" value="SDR_enzymes"/>
</dbReference>
<evidence type="ECO:0000313" key="1">
    <source>
        <dbReference type="EMBL" id="KAK8865994.1"/>
    </source>
</evidence>
<dbReference type="Proteomes" id="UP001388673">
    <property type="component" value="Unassembled WGS sequence"/>
</dbReference>
<keyword evidence="2" id="KW-1185">Reference proteome</keyword>